<accession>A0A433DB58</accession>
<sequence>MRDRMCQEKEKRRTRSVVVPPNMSYFNEKPTDLIEIKNQIELAYIAEEGIQNLHEKVNSLEIGELVVVRVDADAKEEAGVAAVDDLVVAELDRMRKNIEEMKVVQCAETRVSNAWR</sequence>
<gene>
    <name evidence="1" type="ORF">BC936DRAFT_144997</name>
</gene>
<reference evidence="1 2" key="1">
    <citation type="journal article" date="2018" name="New Phytol.">
        <title>Phylogenomics of Endogonaceae and evolution of mycorrhizas within Mucoromycota.</title>
        <authorList>
            <person name="Chang Y."/>
            <person name="Desiro A."/>
            <person name="Na H."/>
            <person name="Sandor L."/>
            <person name="Lipzen A."/>
            <person name="Clum A."/>
            <person name="Barry K."/>
            <person name="Grigoriev I.V."/>
            <person name="Martin F.M."/>
            <person name="Stajich J.E."/>
            <person name="Smith M.E."/>
            <person name="Bonito G."/>
            <person name="Spatafora J.W."/>
        </authorList>
    </citation>
    <scope>NUCLEOTIDE SEQUENCE [LARGE SCALE GENOMIC DNA]</scope>
    <source>
        <strain evidence="1 2">GMNB39</strain>
    </source>
</reference>
<dbReference type="AlphaFoldDB" id="A0A433DB58"/>
<dbReference type="Proteomes" id="UP000268093">
    <property type="component" value="Unassembled WGS sequence"/>
</dbReference>
<organism evidence="1 2">
    <name type="scientific">Jimgerdemannia flammicorona</name>
    <dbReference type="NCBI Taxonomy" id="994334"/>
    <lineage>
        <taxon>Eukaryota</taxon>
        <taxon>Fungi</taxon>
        <taxon>Fungi incertae sedis</taxon>
        <taxon>Mucoromycota</taxon>
        <taxon>Mucoromycotina</taxon>
        <taxon>Endogonomycetes</taxon>
        <taxon>Endogonales</taxon>
        <taxon>Endogonaceae</taxon>
        <taxon>Jimgerdemannia</taxon>
    </lineage>
</organism>
<dbReference type="EMBL" id="RBNI01003750">
    <property type="protein sequence ID" value="RUP48067.1"/>
    <property type="molecule type" value="Genomic_DNA"/>
</dbReference>
<proteinExistence type="predicted"/>
<protein>
    <submittedName>
        <fullName evidence="1">Uncharacterized protein</fullName>
    </submittedName>
</protein>
<name>A0A433DB58_9FUNG</name>
<evidence type="ECO:0000313" key="2">
    <source>
        <dbReference type="Proteomes" id="UP000268093"/>
    </source>
</evidence>
<comment type="caution">
    <text evidence="1">The sequence shown here is derived from an EMBL/GenBank/DDBJ whole genome shotgun (WGS) entry which is preliminary data.</text>
</comment>
<keyword evidence="2" id="KW-1185">Reference proteome</keyword>
<evidence type="ECO:0000313" key="1">
    <source>
        <dbReference type="EMBL" id="RUP48067.1"/>
    </source>
</evidence>